<dbReference type="EMBL" id="JAWDGP010000985">
    <property type="protein sequence ID" value="KAK3795786.1"/>
    <property type="molecule type" value="Genomic_DNA"/>
</dbReference>
<accession>A0AAE1AYR7</accession>
<proteinExistence type="predicted"/>
<protein>
    <submittedName>
        <fullName evidence="1">Uncharacterized protein</fullName>
    </submittedName>
</protein>
<dbReference type="Proteomes" id="UP001283361">
    <property type="component" value="Unassembled WGS sequence"/>
</dbReference>
<dbReference type="AlphaFoldDB" id="A0AAE1AYR7"/>
<evidence type="ECO:0000313" key="2">
    <source>
        <dbReference type="Proteomes" id="UP001283361"/>
    </source>
</evidence>
<organism evidence="1 2">
    <name type="scientific">Elysia crispata</name>
    <name type="common">lettuce slug</name>
    <dbReference type="NCBI Taxonomy" id="231223"/>
    <lineage>
        <taxon>Eukaryota</taxon>
        <taxon>Metazoa</taxon>
        <taxon>Spiralia</taxon>
        <taxon>Lophotrochozoa</taxon>
        <taxon>Mollusca</taxon>
        <taxon>Gastropoda</taxon>
        <taxon>Heterobranchia</taxon>
        <taxon>Euthyneura</taxon>
        <taxon>Panpulmonata</taxon>
        <taxon>Sacoglossa</taxon>
        <taxon>Placobranchoidea</taxon>
        <taxon>Plakobranchidae</taxon>
        <taxon>Elysia</taxon>
    </lineage>
</organism>
<comment type="caution">
    <text evidence="1">The sequence shown here is derived from an EMBL/GenBank/DDBJ whole genome shotgun (WGS) entry which is preliminary data.</text>
</comment>
<gene>
    <name evidence="1" type="ORF">RRG08_059385</name>
</gene>
<name>A0AAE1AYR7_9GAST</name>
<evidence type="ECO:0000313" key="1">
    <source>
        <dbReference type="EMBL" id="KAK3795786.1"/>
    </source>
</evidence>
<sequence>MLAKVRHKPIRGTKEIKDIFLYMLAKADEKLEFKSIPVLTILASNQADEKLEFKSIPVLTILASNQAVLTPQCGRHSPT</sequence>
<reference evidence="1" key="1">
    <citation type="journal article" date="2023" name="G3 (Bethesda)">
        <title>A reference genome for the long-term kleptoplast-retaining sea slug Elysia crispata morphotype clarki.</title>
        <authorList>
            <person name="Eastman K.E."/>
            <person name="Pendleton A.L."/>
            <person name="Shaikh M.A."/>
            <person name="Suttiyut T."/>
            <person name="Ogas R."/>
            <person name="Tomko P."/>
            <person name="Gavelis G."/>
            <person name="Widhalm J.R."/>
            <person name="Wisecaver J.H."/>
        </authorList>
    </citation>
    <scope>NUCLEOTIDE SEQUENCE</scope>
    <source>
        <strain evidence="1">ECLA1</strain>
    </source>
</reference>
<keyword evidence="2" id="KW-1185">Reference proteome</keyword>